<evidence type="ECO:0000259" key="8">
    <source>
        <dbReference type="Pfam" id="PF00266"/>
    </source>
</evidence>
<keyword evidence="9" id="KW-0032">Aminotransferase</keyword>
<dbReference type="EMBL" id="DSFP01000030">
    <property type="protein sequence ID" value="HEW45568.1"/>
    <property type="molecule type" value="Genomic_DNA"/>
</dbReference>
<comment type="caution">
    <text evidence="9">The sequence shown here is derived from an EMBL/GenBank/DDBJ whole genome shotgun (WGS) entry which is preliminary data.</text>
</comment>
<dbReference type="Gene3D" id="3.40.640.10">
    <property type="entry name" value="Type I PLP-dependent aspartate aminotransferase-like (Major domain)"/>
    <property type="match status" value="1"/>
</dbReference>
<feature type="modified residue" description="N6-(pyridoxal phosphate)lysine" evidence="5">
    <location>
        <position position="191"/>
    </location>
</feature>
<dbReference type="GO" id="GO:0004760">
    <property type="term" value="F:L-serine-pyruvate transaminase activity"/>
    <property type="evidence" value="ECO:0007669"/>
    <property type="project" value="TreeGrafter"/>
</dbReference>
<proteinExistence type="inferred from homology"/>
<keyword evidence="3 5" id="KW-0663">Pyridoxal phosphate</keyword>
<dbReference type="SUPFAM" id="SSF53383">
    <property type="entry name" value="PLP-dependent transferases"/>
    <property type="match status" value="1"/>
</dbReference>
<dbReference type="InterPro" id="IPR015422">
    <property type="entry name" value="PyrdxlP-dep_Trfase_small"/>
</dbReference>
<dbReference type="InterPro" id="IPR015424">
    <property type="entry name" value="PyrdxlP-dep_Trfase"/>
</dbReference>
<dbReference type="GO" id="GO:0008453">
    <property type="term" value="F:alanine-glyoxylate transaminase activity"/>
    <property type="evidence" value="ECO:0007669"/>
    <property type="project" value="TreeGrafter"/>
</dbReference>
<evidence type="ECO:0000256" key="4">
    <source>
        <dbReference type="PIRSR" id="PIRSR000524-1"/>
    </source>
</evidence>
<dbReference type="InterPro" id="IPR000192">
    <property type="entry name" value="Aminotrans_V_dom"/>
</dbReference>
<dbReference type="Pfam" id="PF00266">
    <property type="entry name" value="Aminotran_5"/>
    <property type="match status" value="1"/>
</dbReference>
<organism evidence="9">
    <name type="scientific">Hydrogenobacter sp</name>
    <dbReference type="NCBI Taxonomy" id="2152829"/>
    <lineage>
        <taxon>Bacteria</taxon>
        <taxon>Pseudomonadati</taxon>
        <taxon>Aquificota</taxon>
        <taxon>Aquificia</taxon>
        <taxon>Aquificales</taxon>
        <taxon>Aquificaceae</taxon>
        <taxon>Hydrogenobacter</taxon>
    </lineage>
</organism>
<feature type="binding site" evidence="4">
    <location>
        <position position="326"/>
    </location>
    <ligand>
        <name>substrate</name>
    </ligand>
</feature>
<evidence type="ECO:0000256" key="2">
    <source>
        <dbReference type="ARBA" id="ARBA00009236"/>
    </source>
</evidence>
<dbReference type="InterPro" id="IPR020578">
    <property type="entry name" value="Aminotrans_V_PyrdxlP_BS"/>
</dbReference>
<evidence type="ECO:0000256" key="3">
    <source>
        <dbReference type="ARBA" id="ARBA00022898"/>
    </source>
</evidence>
<comment type="similarity">
    <text evidence="2 6">Belongs to the class-V pyridoxal-phosphate-dependent aminotransferase family.</text>
</comment>
<reference evidence="9" key="1">
    <citation type="journal article" date="2020" name="mSystems">
        <title>Genome- and Community-Level Interaction Insights into Carbon Utilization and Element Cycling Functions of Hydrothermarchaeota in Hydrothermal Sediment.</title>
        <authorList>
            <person name="Zhou Z."/>
            <person name="Liu Y."/>
            <person name="Xu W."/>
            <person name="Pan J."/>
            <person name="Luo Z.H."/>
            <person name="Li M."/>
        </authorList>
    </citation>
    <scope>NUCLEOTIDE SEQUENCE [LARGE SCALE GENOMIC DNA]</scope>
    <source>
        <strain evidence="9">SpSt-132</strain>
    </source>
</reference>
<feature type="domain" description="Aminotransferase class V" evidence="8">
    <location>
        <begin position="27"/>
        <end position="317"/>
    </location>
</feature>
<dbReference type="Gene3D" id="3.90.1150.10">
    <property type="entry name" value="Aspartate Aminotransferase, domain 1"/>
    <property type="match status" value="1"/>
</dbReference>
<dbReference type="PANTHER" id="PTHR21152">
    <property type="entry name" value="AMINOTRANSFERASE CLASS V"/>
    <property type="match status" value="1"/>
</dbReference>
<keyword evidence="9" id="KW-0808">Transferase</keyword>
<dbReference type="PANTHER" id="PTHR21152:SF40">
    <property type="entry name" value="ALANINE--GLYOXYLATE AMINOTRANSFERASE"/>
    <property type="match status" value="1"/>
</dbReference>
<dbReference type="PIRSF" id="PIRSF000524">
    <property type="entry name" value="SPT"/>
    <property type="match status" value="1"/>
</dbReference>
<evidence type="ECO:0000313" key="9">
    <source>
        <dbReference type="EMBL" id="HEW45568.1"/>
    </source>
</evidence>
<dbReference type="AlphaFoldDB" id="A0A7C2VDM3"/>
<dbReference type="GO" id="GO:0019265">
    <property type="term" value="P:glycine biosynthetic process, by transamination of glyoxylate"/>
    <property type="evidence" value="ECO:0007669"/>
    <property type="project" value="TreeGrafter"/>
</dbReference>
<evidence type="ECO:0000256" key="6">
    <source>
        <dbReference type="RuleBase" id="RU004075"/>
    </source>
</evidence>
<dbReference type="InterPro" id="IPR015421">
    <property type="entry name" value="PyrdxlP-dep_Trfase_major"/>
</dbReference>
<evidence type="ECO:0000256" key="5">
    <source>
        <dbReference type="PIRSR" id="PIRSR000524-50"/>
    </source>
</evidence>
<name>A0A7C2VDM3_9AQUI</name>
<gene>
    <name evidence="9" type="ORF">ENO47_02700</name>
</gene>
<dbReference type="PROSITE" id="PS00595">
    <property type="entry name" value="AA_TRANSFER_CLASS_5"/>
    <property type="match status" value="1"/>
</dbReference>
<evidence type="ECO:0000256" key="1">
    <source>
        <dbReference type="ARBA" id="ARBA00001933"/>
    </source>
</evidence>
<sequence length="374" mass="42371">MRQERIFTPGPVEIPERVREVLGRQIIHHRTEEFRRAFFEVRELFKKLLDNPSDNFVFFASSGTGAMEATILNFFKEGDKVLVINGGKFGERWLKLSNHWGLVPIEYKVEWGRSADPEEVRRLLKENPDCKAVLFQISETSTGAYHPAKEIGEVCKEFDVLSVADAITALGVYNIRPSYWNLDVIVGGSQKGFLLPPGLSVLWFSERAEKSLVDRAFYFSIKRELPKQKEGQTAWTPAISLILAMRESLELLLEEGMERVEKRHRAILEGTLKAIEVLNLQRFAQNPALSVSAIKSERSEDIRKELLKLGVRVAGGQDELKGKIFRISHMGVDPKDGLMVVGLLEVVLKRLGFDISVGEGVRAYSQTLMEEGIW</sequence>
<comment type="cofactor">
    <cofactor evidence="1 5 7">
        <name>pyridoxal 5'-phosphate</name>
        <dbReference type="ChEBI" id="CHEBI:597326"/>
    </cofactor>
</comment>
<evidence type="ECO:0000256" key="7">
    <source>
        <dbReference type="RuleBase" id="RU004504"/>
    </source>
</evidence>
<dbReference type="InterPro" id="IPR024169">
    <property type="entry name" value="SP_NH2Trfase/AEP_transaminase"/>
</dbReference>
<protein>
    <submittedName>
        <fullName evidence="9">Alanine--glyoxylate aminotransferase family protein</fullName>
    </submittedName>
</protein>
<accession>A0A7C2VDM3</accession>